<dbReference type="InterPro" id="IPR041127">
    <property type="entry name" value="PET_hydrolase/cutinase-like"/>
</dbReference>
<evidence type="ECO:0000256" key="4">
    <source>
        <dbReference type="SAM" id="MobiDB-lite"/>
    </source>
</evidence>
<dbReference type="EMBL" id="JMIR01000002">
    <property type="protein sequence ID" value="KEO84849.1"/>
    <property type="molecule type" value="Genomic_DNA"/>
</dbReference>
<evidence type="ECO:0000256" key="1">
    <source>
        <dbReference type="ARBA" id="ARBA00022801"/>
    </source>
</evidence>
<dbReference type="Proteomes" id="UP000027931">
    <property type="component" value="Unassembled WGS sequence"/>
</dbReference>
<keyword evidence="1" id="KW-0378">Hydrolase</keyword>
<accession>A0A074LV63</accession>
<evidence type="ECO:0000259" key="5">
    <source>
        <dbReference type="Pfam" id="PF12740"/>
    </source>
</evidence>
<organism evidence="6 7">
    <name type="scientific">Tumebacillus flagellatus</name>
    <dbReference type="NCBI Taxonomy" id="1157490"/>
    <lineage>
        <taxon>Bacteria</taxon>
        <taxon>Bacillati</taxon>
        <taxon>Bacillota</taxon>
        <taxon>Bacilli</taxon>
        <taxon>Bacillales</taxon>
        <taxon>Alicyclobacillaceae</taxon>
        <taxon>Tumebacillus</taxon>
    </lineage>
</organism>
<proteinExistence type="predicted"/>
<dbReference type="PANTHER" id="PTHR10272:SF0">
    <property type="entry name" value="PLATELET-ACTIVATING FACTOR ACETYLHYDROLASE"/>
    <property type="match status" value="1"/>
</dbReference>
<dbReference type="eggNOG" id="COG4188">
    <property type="taxonomic scope" value="Bacteria"/>
</dbReference>
<evidence type="ECO:0000313" key="6">
    <source>
        <dbReference type="EMBL" id="KEO84849.1"/>
    </source>
</evidence>
<dbReference type="Gene3D" id="3.40.50.1820">
    <property type="entry name" value="alpha/beta hydrolase"/>
    <property type="match status" value="1"/>
</dbReference>
<evidence type="ECO:0000256" key="2">
    <source>
        <dbReference type="ARBA" id="ARBA00022963"/>
    </source>
</evidence>
<sequence>MISLTDPARRESLNTQEAPEASRRFPVSVFYPAEAGNELQQKSSVLSLFEPAVERSAELFAMVGLAEERLRATAVPIYNDAPPARTDKPLPVVVFAPGFGVDRDLYVRHIAALVQAGFLVVTVGATYDTLFTVFPDGDVEMQSPRCSGQDFTDFPTLRELVRVRQADVQFTLTQLPLWNEGESPLNGLFDLERIGLMGHSLGGAGVFGAAQADSQIRAVVLLDASLHVLPSESPISFPVLNVRQEAASLEEMLQTEMNDKVARAMAEGQQRLHDLAGADRCFVKIQGADHMTFSTIPALFQETEKLTRGQEAIQAVTVAFLEEFAGGRAGRFADFLAGGERPAQVLEIDRDGHLSRP</sequence>
<dbReference type="STRING" id="1157490.EL26_02240"/>
<dbReference type="PANTHER" id="PTHR10272">
    <property type="entry name" value="PLATELET-ACTIVATING FACTOR ACETYLHYDROLASE"/>
    <property type="match status" value="1"/>
</dbReference>
<gene>
    <name evidence="6" type="ORF">EL26_02240</name>
</gene>
<feature type="region of interest" description="Disordered" evidence="4">
    <location>
        <begin position="1"/>
        <end position="20"/>
    </location>
</feature>
<dbReference type="SUPFAM" id="SSF53474">
    <property type="entry name" value="alpha/beta-Hydrolases"/>
    <property type="match status" value="1"/>
</dbReference>
<name>A0A074LV63_9BACL</name>
<protein>
    <recommendedName>
        <fullName evidence="5">PET hydrolase/cutinase-like domain-containing protein</fullName>
    </recommendedName>
</protein>
<evidence type="ECO:0000256" key="3">
    <source>
        <dbReference type="ARBA" id="ARBA00023098"/>
    </source>
</evidence>
<reference evidence="6 7" key="1">
    <citation type="journal article" date="2013" name="Int. J. Syst. Evol. Microbiol.">
        <title>Tumebacillus flagellatus sp. nov., an alpha-amylase/pullulanase-producing bacterium isolated from cassava wastewater.</title>
        <authorList>
            <person name="Wang Q."/>
            <person name="Xie N."/>
            <person name="Qin Y."/>
            <person name="Shen N."/>
            <person name="Zhu J."/>
            <person name="Mi H."/>
            <person name="Huang R."/>
        </authorList>
    </citation>
    <scope>NUCLEOTIDE SEQUENCE [LARGE SCALE GENOMIC DNA]</scope>
    <source>
        <strain evidence="6 7">GST4</strain>
    </source>
</reference>
<evidence type="ECO:0000313" key="7">
    <source>
        <dbReference type="Proteomes" id="UP000027931"/>
    </source>
</evidence>
<dbReference type="GO" id="GO:0003847">
    <property type="term" value="F:1-alkyl-2-acetylglycerophosphocholine esterase activity"/>
    <property type="evidence" value="ECO:0007669"/>
    <property type="project" value="TreeGrafter"/>
</dbReference>
<keyword evidence="2" id="KW-0442">Lipid degradation</keyword>
<keyword evidence="7" id="KW-1185">Reference proteome</keyword>
<keyword evidence="3" id="KW-0443">Lipid metabolism</keyword>
<feature type="domain" description="PET hydrolase/cutinase-like" evidence="5">
    <location>
        <begin position="168"/>
        <end position="294"/>
    </location>
</feature>
<dbReference type="InterPro" id="IPR029058">
    <property type="entry name" value="AB_hydrolase_fold"/>
</dbReference>
<dbReference type="Pfam" id="PF12740">
    <property type="entry name" value="PETase"/>
    <property type="match status" value="1"/>
</dbReference>
<comment type="caution">
    <text evidence="6">The sequence shown here is derived from an EMBL/GenBank/DDBJ whole genome shotgun (WGS) entry which is preliminary data.</text>
</comment>
<dbReference type="GO" id="GO:0016042">
    <property type="term" value="P:lipid catabolic process"/>
    <property type="evidence" value="ECO:0007669"/>
    <property type="project" value="UniProtKB-KW"/>
</dbReference>
<dbReference type="AlphaFoldDB" id="A0A074LV63"/>